<evidence type="ECO:0000313" key="6">
    <source>
        <dbReference type="EMBL" id="GGN23638.1"/>
    </source>
</evidence>
<evidence type="ECO:0000259" key="5">
    <source>
        <dbReference type="PROSITE" id="PS50011"/>
    </source>
</evidence>
<dbReference type="Pfam" id="PF00069">
    <property type="entry name" value="Pkinase"/>
    <property type="match status" value="1"/>
</dbReference>
<feature type="compositionally biased region" description="Basic and acidic residues" evidence="4">
    <location>
        <begin position="496"/>
        <end position="509"/>
    </location>
</feature>
<dbReference type="PANTHER" id="PTHR44329">
    <property type="entry name" value="SERINE/THREONINE-PROTEIN KINASE TNNI3K-RELATED"/>
    <property type="match status" value="1"/>
</dbReference>
<evidence type="ECO:0000256" key="1">
    <source>
        <dbReference type="ARBA" id="ARBA00022741"/>
    </source>
</evidence>
<keyword evidence="7" id="KW-1185">Reference proteome</keyword>
<accession>A0ABQ2IQ47</accession>
<feature type="binding site" evidence="3">
    <location>
        <position position="38"/>
    </location>
    <ligand>
        <name>ATP</name>
        <dbReference type="ChEBI" id="CHEBI:30616"/>
    </ligand>
</feature>
<keyword evidence="1 3" id="KW-0547">Nucleotide-binding</keyword>
<feature type="domain" description="Protein kinase" evidence="5">
    <location>
        <begin position="10"/>
        <end position="253"/>
    </location>
</feature>
<dbReference type="SUPFAM" id="SSF56112">
    <property type="entry name" value="Protein kinase-like (PK-like)"/>
    <property type="match status" value="1"/>
</dbReference>
<dbReference type="RefSeq" id="WP_189159776.1">
    <property type="nucleotide sequence ID" value="NZ_BMNC01000019.1"/>
</dbReference>
<dbReference type="PROSITE" id="PS00107">
    <property type="entry name" value="PROTEIN_KINASE_ATP"/>
    <property type="match status" value="1"/>
</dbReference>
<evidence type="ECO:0000256" key="3">
    <source>
        <dbReference type="PROSITE-ProRule" id="PRU10141"/>
    </source>
</evidence>
<dbReference type="PANTHER" id="PTHR44329:SF298">
    <property type="entry name" value="MIXED LINEAGE KINASE DOMAIN-LIKE PROTEIN"/>
    <property type="match status" value="1"/>
</dbReference>
<sequence>MQVKLRDHEWSIGDRIGEGGYGQVYEATSAQGEQAVAKLVPKEPGAEREALFGNDLSGVRHVVPVIDQGETENHWVLVMSRAQKSLKEHLDERGGPFDTAEAVAILTDIAETLADLDGRVVHRDLKPANVLLLEGRWCLADFGIARYADAATATVTRKYAGSPPYVAPERWRGERATSLTDIYSFGVIAYELLAGKRPFVGTDDEVRHQHLEDMPAHLEAVPALLAALVEECLTKAAAARPRPANVVTRLTKIEQQVPAGGLARLQEANRAEAIRRGEAARDASQARTEAESRQELFTAAKANLDRVSAMFKEAVLDAAPTARQVRLIGDGRALDATLTAAEARSIVGGWALNLCDAVLSISDATATSANPWGRRQPPAFSVIAHAEVTIRIPPDRFEYEGRQHSLWYCDAHETDHFQWFETAFMVAAYVPKRGRLDPFAIDPSEHAAKAIGSGMAEWQLAWPFTPLGVGDMDEFVTRWAGWFGDGATGQLRHPSHMPDRSPDGSWRKN</sequence>
<dbReference type="PROSITE" id="PS00108">
    <property type="entry name" value="PROTEIN_KINASE_ST"/>
    <property type="match status" value="1"/>
</dbReference>
<dbReference type="Gene3D" id="3.30.200.20">
    <property type="entry name" value="Phosphorylase Kinase, domain 1"/>
    <property type="match status" value="1"/>
</dbReference>
<evidence type="ECO:0000256" key="4">
    <source>
        <dbReference type="SAM" id="MobiDB-lite"/>
    </source>
</evidence>
<dbReference type="InterPro" id="IPR017441">
    <property type="entry name" value="Protein_kinase_ATP_BS"/>
</dbReference>
<dbReference type="CDD" id="cd14014">
    <property type="entry name" value="STKc_PknB_like"/>
    <property type="match status" value="1"/>
</dbReference>
<dbReference type="InterPro" id="IPR051681">
    <property type="entry name" value="Ser/Thr_Kinases-Pseudokinases"/>
</dbReference>
<dbReference type="EMBL" id="BMNC01000019">
    <property type="protein sequence ID" value="GGN23638.1"/>
    <property type="molecule type" value="Genomic_DNA"/>
</dbReference>
<proteinExistence type="predicted"/>
<dbReference type="InterPro" id="IPR008271">
    <property type="entry name" value="Ser/Thr_kinase_AS"/>
</dbReference>
<gene>
    <name evidence="6" type="ORF">GCM10011609_76550</name>
</gene>
<dbReference type="Proteomes" id="UP000597656">
    <property type="component" value="Unassembled WGS sequence"/>
</dbReference>
<keyword evidence="2 3" id="KW-0067">ATP-binding</keyword>
<organism evidence="6 7">
    <name type="scientific">Lentzea pudingi</name>
    <dbReference type="NCBI Taxonomy" id="1789439"/>
    <lineage>
        <taxon>Bacteria</taxon>
        <taxon>Bacillati</taxon>
        <taxon>Actinomycetota</taxon>
        <taxon>Actinomycetes</taxon>
        <taxon>Pseudonocardiales</taxon>
        <taxon>Pseudonocardiaceae</taxon>
        <taxon>Lentzea</taxon>
    </lineage>
</organism>
<comment type="caution">
    <text evidence="6">The sequence shown here is derived from an EMBL/GenBank/DDBJ whole genome shotgun (WGS) entry which is preliminary data.</text>
</comment>
<feature type="region of interest" description="Disordered" evidence="4">
    <location>
        <begin position="490"/>
        <end position="509"/>
    </location>
</feature>
<reference evidence="7" key="1">
    <citation type="journal article" date="2019" name="Int. J. Syst. Evol. Microbiol.">
        <title>The Global Catalogue of Microorganisms (GCM) 10K type strain sequencing project: providing services to taxonomists for standard genome sequencing and annotation.</title>
        <authorList>
            <consortium name="The Broad Institute Genomics Platform"/>
            <consortium name="The Broad Institute Genome Sequencing Center for Infectious Disease"/>
            <person name="Wu L."/>
            <person name="Ma J."/>
        </authorList>
    </citation>
    <scope>NUCLEOTIDE SEQUENCE [LARGE SCALE GENOMIC DNA]</scope>
    <source>
        <strain evidence="7">CGMCC 4.7319</strain>
    </source>
</reference>
<dbReference type="PROSITE" id="PS50011">
    <property type="entry name" value="PROTEIN_KINASE_DOM"/>
    <property type="match status" value="1"/>
</dbReference>
<evidence type="ECO:0000313" key="7">
    <source>
        <dbReference type="Proteomes" id="UP000597656"/>
    </source>
</evidence>
<protein>
    <recommendedName>
        <fullName evidence="5">Protein kinase domain-containing protein</fullName>
    </recommendedName>
</protein>
<dbReference type="InterPro" id="IPR011009">
    <property type="entry name" value="Kinase-like_dom_sf"/>
</dbReference>
<dbReference type="InterPro" id="IPR000719">
    <property type="entry name" value="Prot_kinase_dom"/>
</dbReference>
<dbReference type="SMART" id="SM00220">
    <property type="entry name" value="S_TKc"/>
    <property type="match status" value="1"/>
</dbReference>
<name>A0ABQ2IQ47_9PSEU</name>
<evidence type="ECO:0000256" key="2">
    <source>
        <dbReference type="ARBA" id="ARBA00022840"/>
    </source>
</evidence>
<dbReference type="Gene3D" id="1.10.510.10">
    <property type="entry name" value="Transferase(Phosphotransferase) domain 1"/>
    <property type="match status" value="1"/>
</dbReference>